<dbReference type="Pfam" id="PF02517">
    <property type="entry name" value="Rce1-like"/>
    <property type="match status" value="1"/>
</dbReference>
<evidence type="ECO:0000256" key="1">
    <source>
        <dbReference type="ARBA" id="ARBA00009067"/>
    </source>
</evidence>
<keyword evidence="2" id="KW-0812">Transmembrane</keyword>
<keyword evidence="4" id="KW-0378">Hydrolase</keyword>
<feature type="transmembrane region" description="Helical" evidence="2">
    <location>
        <begin position="118"/>
        <end position="139"/>
    </location>
</feature>
<dbReference type="EMBL" id="BLYO01000217">
    <property type="protein sequence ID" value="GFO99264.1"/>
    <property type="molecule type" value="Genomic_DNA"/>
</dbReference>
<feature type="transmembrane region" description="Helical" evidence="2">
    <location>
        <begin position="159"/>
        <end position="180"/>
    </location>
</feature>
<dbReference type="RefSeq" id="WP_057730656.1">
    <property type="nucleotide sequence ID" value="NZ_BLYO01000217.1"/>
</dbReference>
<dbReference type="InterPro" id="IPR003675">
    <property type="entry name" value="Rce1/LyrA-like_dom"/>
</dbReference>
<reference evidence="4" key="1">
    <citation type="submission" date="2020-07" db="EMBL/GenBank/DDBJ databases">
        <title>Draft genome sequence of Lactobacillus helveticus strain H-8.</title>
        <authorList>
            <person name="Endo A."/>
            <person name="Maeno S."/>
            <person name="Kido Y."/>
        </authorList>
    </citation>
    <scope>NUCLEOTIDE SEQUENCE</scope>
    <source>
        <strain evidence="4">H-8</strain>
    </source>
</reference>
<evidence type="ECO:0000259" key="3">
    <source>
        <dbReference type="Pfam" id="PF02517"/>
    </source>
</evidence>
<proteinExistence type="inferred from homology"/>
<feature type="transmembrane region" description="Helical" evidence="2">
    <location>
        <begin position="239"/>
        <end position="259"/>
    </location>
</feature>
<dbReference type="AlphaFoldDB" id="A0A8H9F8M5"/>
<feature type="transmembrane region" description="Helical" evidence="2">
    <location>
        <begin position="210"/>
        <end position="227"/>
    </location>
</feature>
<feature type="domain" description="CAAX prenyl protease 2/Lysostaphin resistance protein A-like" evidence="3">
    <location>
        <begin position="121"/>
        <end position="222"/>
    </location>
</feature>
<name>A0A8H9F8M5_LACHE</name>
<keyword evidence="2" id="KW-0472">Membrane</keyword>
<gene>
    <name evidence="4" type="primary">plnI</name>
    <name evidence="4" type="ORF">LHEH8_10200</name>
</gene>
<comment type="similarity">
    <text evidence="1">Belongs to the UPF0177 family.</text>
</comment>
<evidence type="ECO:0000313" key="5">
    <source>
        <dbReference type="Proteomes" id="UP000618094"/>
    </source>
</evidence>
<organism evidence="4 5">
    <name type="scientific">Lactobacillus helveticus</name>
    <name type="common">Lactobacillus suntoryeus</name>
    <dbReference type="NCBI Taxonomy" id="1587"/>
    <lineage>
        <taxon>Bacteria</taxon>
        <taxon>Bacillati</taxon>
        <taxon>Bacillota</taxon>
        <taxon>Bacilli</taxon>
        <taxon>Lactobacillales</taxon>
        <taxon>Lactobacillaceae</taxon>
        <taxon>Lactobacillus</taxon>
    </lineage>
</organism>
<feature type="transmembrane region" description="Helical" evidence="2">
    <location>
        <begin position="186"/>
        <end position="203"/>
    </location>
</feature>
<dbReference type="GO" id="GO:0080120">
    <property type="term" value="P:CAAX-box protein maturation"/>
    <property type="evidence" value="ECO:0007669"/>
    <property type="project" value="UniProtKB-ARBA"/>
</dbReference>
<feature type="transmembrane region" description="Helical" evidence="2">
    <location>
        <begin position="90"/>
        <end position="112"/>
    </location>
</feature>
<keyword evidence="4" id="KW-0645">Protease</keyword>
<keyword evidence="2" id="KW-1133">Transmembrane helix</keyword>
<protein>
    <submittedName>
        <fullName evidence="4">CAAX protease family protein</fullName>
    </submittedName>
</protein>
<evidence type="ECO:0000256" key="2">
    <source>
        <dbReference type="SAM" id="Phobius"/>
    </source>
</evidence>
<feature type="transmembrane region" description="Helical" evidence="2">
    <location>
        <begin position="49"/>
        <end position="69"/>
    </location>
</feature>
<dbReference type="GO" id="GO:0006508">
    <property type="term" value="P:proteolysis"/>
    <property type="evidence" value="ECO:0007669"/>
    <property type="project" value="UniProtKB-KW"/>
</dbReference>
<accession>A0A8H9F8M5</accession>
<sequence length="268" mass="30817">MQDELALSSYVDLDDENARKRNSWKMLVSFVVLTVLYALWPLVSHLSKFWYIKDLLIIVLTLVLASLLLHLCRTTKVLQERMRAGKAQKIWSWILLIVGVPYIISILLAPIMQITHMAINKIISMFAIALMAGVIEELLFRDLLFNSLLSFFYHNKNRFLIAGLISSILFGCMHLINLAHQPLQSTVGQVIFAFTTGLILIYLRLLSNNIVWCMVLHFFIDFKPLILTSNTGSHNIPLVKVFLAVLPLMILAIICLWLFNRQYLKMNK</sequence>
<feature type="transmembrane region" description="Helical" evidence="2">
    <location>
        <begin position="26"/>
        <end position="43"/>
    </location>
</feature>
<dbReference type="Proteomes" id="UP000618094">
    <property type="component" value="Unassembled WGS sequence"/>
</dbReference>
<dbReference type="GO" id="GO:0004175">
    <property type="term" value="F:endopeptidase activity"/>
    <property type="evidence" value="ECO:0007669"/>
    <property type="project" value="UniProtKB-ARBA"/>
</dbReference>
<evidence type="ECO:0000313" key="4">
    <source>
        <dbReference type="EMBL" id="GFO99264.1"/>
    </source>
</evidence>
<comment type="caution">
    <text evidence="4">The sequence shown here is derived from an EMBL/GenBank/DDBJ whole genome shotgun (WGS) entry which is preliminary data.</text>
</comment>